<dbReference type="PANTHER" id="PTHR34286">
    <property type="entry name" value="TRANSMEMBRANE PROTEIN"/>
    <property type="match status" value="1"/>
</dbReference>
<protein>
    <submittedName>
        <fullName evidence="3">Uncharacterized protein</fullName>
    </submittedName>
</protein>
<feature type="transmembrane region" description="Helical" evidence="2">
    <location>
        <begin position="470"/>
        <end position="494"/>
    </location>
</feature>
<dbReference type="AlphaFoldDB" id="A0A9P6SP58"/>
<feature type="region of interest" description="Disordered" evidence="1">
    <location>
        <begin position="309"/>
        <end position="344"/>
    </location>
</feature>
<feature type="region of interest" description="Disordered" evidence="1">
    <location>
        <begin position="361"/>
        <end position="448"/>
    </location>
</feature>
<name>A0A9P6SP58_9FUNG</name>
<comment type="caution">
    <text evidence="3">The sequence shown here is derived from an EMBL/GenBank/DDBJ whole genome shotgun (WGS) entry which is preliminary data.</text>
</comment>
<feature type="transmembrane region" description="Helical" evidence="2">
    <location>
        <begin position="48"/>
        <end position="68"/>
    </location>
</feature>
<proteinExistence type="predicted"/>
<sequence length="707" mass="78717">MSSRETDEETPLLDKLGDGVGQVTKAAEKLMDFVKKLAEDGEWRWSNWWKVLLSGILVAVLLIGYWVLRWLGVIYICEIPGTAEMVRFNQTINATAFTGLSFQLDNGITGNVILTQSQDRVENDIVILGRVQASTPQLLQFVGHTFESDNNGTQAVSRVFIGMSPSELKSALVRNCTSVNIDIVFPWHMKEFETIKIQSSFTGNVEVKLENIQLTDSLVVNVEKGDATIEASVDKDIEIEAKTGKVNAEVKAQGSVIITTKGEIHLEVTSTSPELNVRAVSARYPAQAVLTQPFFGHFLLSSSSKEAPKVTAPSNFTTTKSDKTTLEGFFPESGNEPSSLPRVEVKGKTASLVLQSSMSHYLRRPGSSGNLEDHVVNLTSDAPPPAYPGRFHSTRSQNHPNSTSSGTQAAPERNGTYNESSRLLGHGSNGGPGSENNEPSQSSGNPTWFRRLKNTIAKRKREVGYWWHNYGYLCICNGITLMILWIVFMILNWLGFFYSCKIPKDAEVIRFTQTIKPGVYTGLYFQLDQGIDHTQNNILILGSMQASSPSMLEYMTHSLAFDTIRSKAESRIFINMPPIELQRALKRNCTRVSIDIIFPAYLKDFDTIEIQSSFRGNIQVTLENLYLKDRLVIKTEEGNVSPSGGWWSQPTNWKTNTAVATGICATIVAAAWKYSAENEQRHTRPKGWIPSQIWSKEFRDGEVYGKK</sequence>
<dbReference type="Proteomes" id="UP000749646">
    <property type="component" value="Unassembled WGS sequence"/>
</dbReference>
<evidence type="ECO:0000256" key="1">
    <source>
        <dbReference type="SAM" id="MobiDB-lite"/>
    </source>
</evidence>
<reference evidence="3" key="1">
    <citation type="journal article" date="2020" name="Fungal Divers.">
        <title>Resolving the Mortierellaceae phylogeny through synthesis of multi-gene phylogenetics and phylogenomics.</title>
        <authorList>
            <person name="Vandepol N."/>
            <person name="Liber J."/>
            <person name="Desiro A."/>
            <person name="Na H."/>
            <person name="Kennedy M."/>
            <person name="Barry K."/>
            <person name="Grigoriev I.V."/>
            <person name="Miller A.N."/>
            <person name="O'Donnell K."/>
            <person name="Stajich J.E."/>
            <person name="Bonito G."/>
        </authorList>
    </citation>
    <scope>NUCLEOTIDE SEQUENCE</scope>
    <source>
        <strain evidence="3">MES-2147</strain>
    </source>
</reference>
<keyword evidence="2" id="KW-0812">Transmembrane</keyword>
<keyword evidence="4" id="KW-1185">Reference proteome</keyword>
<organism evidence="3 4">
    <name type="scientific">Modicella reniformis</name>
    <dbReference type="NCBI Taxonomy" id="1440133"/>
    <lineage>
        <taxon>Eukaryota</taxon>
        <taxon>Fungi</taxon>
        <taxon>Fungi incertae sedis</taxon>
        <taxon>Mucoromycota</taxon>
        <taxon>Mortierellomycotina</taxon>
        <taxon>Mortierellomycetes</taxon>
        <taxon>Mortierellales</taxon>
        <taxon>Mortierellaceae</taxon>
        <taxon>Modicella</taxon>
    </lineage>
</organism>
<dbReference type="PANTHER" id="PTHR34286:SF1">
    <property type="entry name" value="TRANSMEMBRANE PROTEIN"/>
    <property type="match status" value="1"/>
</dbReference>
<keyword evidence="2" id="KW-0472">Membrane</keyword>
<feature type="compositionally biased region" description="Polar residues" evidence="1">
    <location>
        <begin position="394"/>
        <end position="408"/>
    </location>
</feature>
<evidence type="ECO:0000256" key="2">
    <source>
        <dbReference type="SAM" id="Phobius"/>
    </source>
</evidence>
<dbReference type="OrthoDB" id="2404401at2759"/>
<evidence type="ECO:0000313" key="4">
    <source>
        <dbReference type="Proteomes" id="UP000749646"/>
    </source>
</evidence>
<dbReference type="EMBL" id="JAAAHW010003218">
    <property type="protein sequence ID" value="KAF9986626.1"/>
    <property type="molecule type" value="Genomic_DNA"/>
</dbReference>
<keyword evidence="2" id="KW-1133">Transmembrane helix</keyword>
<evidence type="ECO:0000313" key="3">
    <source>
        <dbReference type="EMBL" id="KAF9986626.1"/>
    </source>
</evidence>
<gene>
    <name evidence="3" type="ORF">BGZ65_006833</name>
</gene>
<accession>A0A9P6SP58</accession>